<dbReference type="SUPFAM" id="SSF53474">
    <property type="entry name" value="alpha/beta-Hydrolases"/>
    <property type="match status" value="1"/>
</dbReference>
<gene>
    <name evidence="7" type="ORF">AVDCRST_MAG76-3397</name>
</gene>
<sequence length="685" mass="75616">MPKPPTAPKNPTVLSFHGDARVDEWAWLRDDARADPDVLAHLEAENAYLAEALAGTAVLQGELFDEIKARVLETDLSVPYRKGGWWYTTRTEEGQQYPIWSRSAAGPEGPWDVLFDGNAEAGDSPYFSIGALDVSPSAGRLLYSTDFDGNELHTMRVRDLGSNRDLPETIEGTYYGTAWLDDDTFLYTLCDEAMRPFQVWRHVVGSDPADDVCIFDEPDERYFVSVDRARSERVAFVDCSSKVTSECWYLPTTDPLGALRCVQPREEGVEYSVEDAGDRFLVTTNADGAVDFALAEAPIDDPGRDRWRVVRPHQPGVKLEGVEAFAGHLVVYERSEALRRARIIDRASGSERLLDLPEPVYAVGGAANPEFETGVLRFSYTSPVTPVTVYEEDVSTGERRLLKQQPVLGGYDASGFECGRLWATADDGTRVPITYVHRRGIRLDGSNPCLLYGYGSYEASIDPGFSSLRLSLLERGVVFAIAHVRGGGELGRPWYDDGKLLRKTNTFTDFISCADHLFAAGYTSPERLAVRGASAGGLLIGAVLNLRPDLCRAAVAEVPFVDCLSTILDPSLPLTVTEWEEWGNPLEDPEVYAYMRSYSPYDNVHDAPYPTVLATAGLNDPRVSYWEPAKWVQRLREHTTSGSPIYLKTEMGAGHGGPSGRYDAWRDEALVYAFVLDALGVADGA</sequence>
<feature type="domain" description="Peptidase S9A N-terminal" evidence="6">
    <location>
        <begin position="5"/>
        <end position="405"/>
    </location>
</feature>
<dbReference type="InterPro" id="IPR023302">
    <property type="entry name" value="Pept_S9A_N"/>
</dbReference>
<dbReference type="InterPro" id="IPR001375">
    <property type="entry name" value="Peptidase_S9_cat"/>
</dbReference>
<evidence type="ECO:0000259" key="5">
    <source>
        <dbReference type="Pfam" id="PF00326"/>
    </source>
</evidence>
<dbReference type="AlphaFoldDB" id="A0A6J4J9N2"/>
<proteinExistence type="inferred from homology"/>
<protein>
    <submittedName>
        <fullName evidence="7">Protease II</fullName>
        <ecNumber evidence="7">3.4.21.83</ecNumber>
    </submittedName>
</protein>
<dbReference type="InterPro" id="IPR002470">
    <property type="entry name" value="Peptidase_S9A"/>
</dbReference>
<dbReference type="PRINTS" id="PR00862">
    <property type="entry name" value="PROLIGOPTASE"/>
</dbReference>
<evidence type="ECO:0000256" key="2">
    <source>
        <dbReference type="ARBA" id="ARBA00022670"/>
    </source>
</evidence>
<evidence type="ECO:0000256" key="1">
    <source>
        <dbReference type="ARBA" id="ARBA00005228"/>
    </source>
</evidence>
<evidence type="ECO:0000259" key="6">
    <source>
        <dbReference type="Pfam" id="PF02897"/>
    </source>
</evidence>
<keyword evidence="4" id="KW-0720">Serine protease</keyword>
<comment type="similarity">
    <text evidence="1">Belongs to the peptidase S9A family.</text>
</comment>
<dbReference type="Pfam" id="PF02897">
    <property type="entry name" value="Peptidase_S9_N"/>
    <property type="match status" value="1"/>
</dbReference>
<organism evidence="7">
    <name type="scientific">uncultured Acidimicrobiales bacterium</name>
    <dbReference type="NCBI Taxonomy" id="310071"/>
    <lineage>
        <taxon>Bacteria</taxon>
        <taxon>Bacillati</taxon>
        <taxon>Actinomycetota</taxon>
        <taxon>Acidimicrobiia</taxon>
        <taxon>Acidimicrobiales</taxon>
        <taxon>environmental samples</taxon>
    </lineage>
</organism>
<dbReference type="GO" id="GO:0006508">
    <property type="term" value="P:proteolysis"/>
    <property type="evidence" value="ECO:0007669"/>
    <property type="project" value="UniProtKB-KW"/>
</dbReference>
<dbReference type="Pfam" id="PF00326">
    <property type="entry name" value="Peptidase_S9"/>
    <property type="match status" value="1"/>
</dbReference>
<dbReference type="PANTHER" id="PTHR11757:SF19">
    <property type="entry name" value="PROLYL ENDOPEPTIDASE-LIKE"/>
    <property type="match status" value="1"/>
</dbReference>
<dbReference type="EC" id="3.4.21.83" evidence="7"/>
<dbReference type="EMBL" id="CADCSZ010000204">
    <property type="protein sequence ID" value="CAA9272192.1"/>
    <property type="molecule type" value="Genomic_DNA"/>
</dbReference>
<dbReference type="InterPro" id="IPR051543">
    <property type="entry name" value="Serine_Peptidase_S9A"/>
</dbReference>
<evidence type="ECO:0000256" key="3">
    <source>
        <dbReference type="ARBA" id="ARBA00022801"/>
    </source>
</evidence>
<evidence type="ECO:0000313" key="7">
    <source>
        <dbReference type="EMBL" id="CAA9272192.1"/>
    </source>
</evidence>
<keyword evidence="3 7" id="KW-0378">Hydrolase</keyword>
<name>A0A6J4J9N2_9ACTN</name>
<accession>A0A6J4J9N2</accession>
<feature type="domain" description="Peptidase S9 prolyl oligopeptidase catalytic" evidence="5">
    <location>
        <begin position="465"/>
        <end position="680"/>
    </location>
</feature>
<dbReference type="Gene3D" id="3.40.50.1820">
    <property type="entry name" value="alpha/beta hydrolase"/>
    <property type="match status" value="1"/>
</dbReference>
<reference evidence="7" key="1">
    <citation type="submission" date="2020-02" db="EMBL/GenBank/DDBJ databases">
        <authorList>
            <person name="Meier V. D."/>
        </authorList>
    </citation>
    <scope>NUCLEOTIDE SEQUENCE</scope>
    <source>
        <strain evidence="7">AVDCRST_MAG76</strain>
    </source>
</reference>
<keyword evidence="2 7" id="KW-0645">Protease</keyword>
<dbReference type="PANTHER" id="PTHR11757">
    <property type="entry name" value="PROTEASE FAMILY S9A OLIGOPEPTIDASE"/>
    <property type="match status" value="1"/>
</dbReference>
<dbReference type="InterPro" id="IPR029058">
    <property type="entry name" value="AB_hydrolase_fold"/>
</dbReference>
<evidence type="ECO:0000256" key="4">
    <source>
        <dbReference type="ARBA" id="ARBA00022825"/>
    </source>
</evidence>
<dbReference type="GO" id="GO:0004252">
    <property type="term" value="F:serine-type endopeptidase activity"/>
    <property type="evidence" value="ECO:0007669"/>
    <property type="project" value="UniProtKB-EC"/>
</dbReference>
<dbReference type="Gene3D" id="2.130.10.120">
    <property type="entry name" value="Prolyl oligopeptidase, N-terminal domain"/>
    <property type="match status" value="1"/>
</dbReference>
<dbReference type="SUPFAM" id="SSF50993">
    <property type="entry name" value="Peptidase/esterase 'gauge' domain"/>
    <property type="match status" value="1"/>
</dbReference>